<evidence type="ECO:0000313" key="2">
    <source>
        <dbReference type="Proteomes" id="UP001063166"/>
    </source>
</evidence>
<reference evidence="1" key="1">
    <citation type="submission" date="2022-07" db="EMBL/GenBank/DDBJ databases">
        <title>The genome of Lyophyllum shimeji provides insight into the initial evolution of ectomycorrhizal fungal genome.</title>
        <authorList>
            <person name="Kobayashi Y."/>
            <person name="Shibata T."/>
            <person name="Hirakawa H."/>
            <person name="Shigenobu S."/>
            <person name="Nishiyama T."/>
            <person name="Yamada A."/>
            <person name="Hasebe M."/>
            <person name="Kawaguchi M."/>
        </authorList>
    </citation>
    <scope>NUCLEOTIDE SEQUENCE</scope>
    <source>
        <strain evidence="1">AT787</strain>
    </source>
</reference>
<dbReference type="InterPro" id="IPR011333">
    <property type="entry name" value="SKP1/BTB/POZ_sf"/>
</dbReference>
<protein>
    <recommendedName>
        <fullName evidence="3">BTB domain-containing protein</fullName>
    </recommendedName>
</protein>
<dbReference type="EMBL" id="BRPK01000006">
    <property type="protein sequence ID" value="GLB39474.1"/>
    <property type="molecule type" value="Genomic_DNA"/>
</dbReference>
<dbReference type="Proteomes" id="UP001063166">
    <property type="component" value="Unassembled WGS sequence"/>
</dbReference>
<evidence type="ECO:0008006" key="3">
    <source>
        <dbReference type="Google" id="ProtNLM"/>
    </source>
</evidence>
<proteinExistence type="predicted"/>
<organism evidence="1 2">
    <name type="scientific">Lyophyllum shimeji</name>
    <name type="common">Hon-shimeji</name>
    <name type="synonym">Tricholoma shimeji</name>
    <dbReference type="NCBI Taxonomy" id="47721"/>
    <lineage>
        <taxon>Eukaryota</taxon>
        <taxon>Fungi</taxon>
        <taxon>Dikarya</taxon>
        <taxon>Basidiomycota</taxon>
        <taxon>Agaricomycotina</taxon>
        <taxon>Agaricomycetes</taxon>
        <taxon>Agaricomycetidae</taxon>
        <taxon>Agaricales</taxon>
        <taxon>Tricholomatineae</taxon>
        <taxon>Lyophyllaceae</taxon>
        <taxon>Lyophyllum</taxon>
    </lineage>
</organism>
<dbReference type="AlphaFoldDB" id="A0A9P3ULN2"/>
<dbReference type="SUPFAM" id="SSF54695">
    <property type="entry name" value="POZ domain"/>
    <property type="match status" value="1"/>
</dbReference>
<dbReference type="OrthoDB" id="3184970at2759"/>
<accession>A0A9P3ULN2</accession>
<comment type="caution">
    <text evidence="1">The sequence shown here is derived from an EMBL/GenBank/DDBJ whole genome shotgun (WGS) entry which is preliminary data.</text>
</comment>
<sequence>MRQPPKPPRRTSERFCADDADVTFISADGVLFRIHQKNLHVAAAGFPPAGFDASEEIVPLTENAATLELLFQYVYPQRHPLLEDTPFEVLSPLAEAAEKYQVFSAMSVCYIRMRNVLPEHALEIQLRSKARIVKTLAAHMVIPWVCYRETWSRAASAELSLIPIPGGTGSSSVHCRRCGKHWPASNPYVLYPTILIRPLIFAQGTHETPPPSTAGRRPVQGALAARRGAMTRLSWTSP</sequence>
<evidence type="ECO:0000313" key="1">
    <source>
        <dbReference type="EMBL" id="GLB39474.1"/>
    </source>
</evidence>
<gene>
    <name evidence="1" type="ORF">LshimejAT787_0606360</name>
</gene>
<keyword evidence="2" id="KW-1185">Reference proteome</keyword>
<name>A0A9P3ULN2_LYOSH</name>